<protein>
    <recommendedName>
        <fullName evidence="1">YdhG-like domain-containing protein</fullName>
    </recommendedName>
</protein>
<dbReference type="PIRSF" id="PIRSF021308">
    <property type="entry name" value="UCP021308"/>
    <property type="match status" value="1"/>
</dbReference>
<dbReference type="Pfam" id="PF13376">
    <property type="entry name" value="OmdA"/>
    <property type="match status" value="1"/>
</dbReference>
<dbReference type="SUPFAM" id="SSF159888">
    <property type="entry name" value="YdhG-like"/>
    <property type="match status" value="1"/>
</dbReference>
<dbReference type="OrthoDB" id="214150at2"/>
<dbReference type="Proteomes" id="UP000000692">
    <property type="component" value="Chromosome"/>
</dbReference>
<dbReference type="InterPro" id="IPR014922">
    <property type="entry name" value="YdhG-like"/>
</dbReference>
<accession>F9Y9S4</accession>
<dbReference type="InterPro" id="IPR016786">
    <property type="entry name" value="YdeI_bac"/>
</dbReference>
<keyword evidence="3" id="KW-1185">Reference proteome</keyword>
<dbReference type="KEGG" id="kvl:KVU_0337"/>
<gene>
    <name evidence="2" type="ordered locus">KVU_0337</name>
</gene>
<dbReference type="HOGENOM" id="CLU_116201_0_0_5"/>
<feature type="domain" description="YdhG-like" evidence="1">
    <location>
        <begin position="33"/>
        <end position="129"/>
    </location>
</feature>
<dbReference type="PATRIC" id="fig|759362.5.peg.354"/>
<name>F9Y9S4_KETVW</name>
<dbReference type="RefSeq" id="WP_013383604.1">
    <property type="nucleotide sequence ID" value="NC_017384.1"/>
</dbReference>
<evidence type="ECO:0000313" key="3">
    <source>
        <dbReference type="Proteomes" id="UP000000692"/>
    </source>
</evidence>
<dbReference type="Pfam" id="PF08818">
    <property type="entry name" value="DUF1801"/>
    <property type="match status" value="1"/>
</dbReference>
<organism evidence="2 3">
    <name type="scientific">Ketogulonicigenium vulgare (strain WSH-001)</name>
    <dbReference type="NCBI Taxonomy" id="759362"/>
    <lineage>
        <taxon>Bacteria</taxon>
        <taxon>Pseudomonadati</taxon>
        <taxon>Pseudomonadota</taxon>
        <taxon>Alphaproteobacteria</taxon>
        <taxon>Rhodobacterales</taxon>
        <taxon>Roseobacteraceae</taxon>
        <taxon>Ketogulonicigenium</taxon>
    </lineage>
</organism>
<evidence type="ECO:0000313" key="2">
    <source>
        <dbReference type="EMBL" id="AEM40176.1"/>
    </source>
</evidence>
<dbReference type="EMBL" id="CP002018">
    <property type="protein sequence ID" value="AEM40176.1"/>
    <property type="molecule type" value="Genomic_DNA"/>
</dbReference>
<sequence>MAEMITDPDVFFADGCGRCARYASDDCAARRWGQGLAALRQICRDAGLSEVAKWGHPCYMHAGRNIAIIGAFRDDFRLSFFDAALLKDPAGVLQRQGANTPHPDMLRFTDSAQVGAMGNVISAYLAEAMANAAAGLRPPKIETHVDMPVELQEALDEDPSFAAAFDALTPGRRKSYLIALSGAKAAQTRRDRIEKLRPKIFEGKGALER</sequence>
<proteinExistence type="predicted"/>
<evidence type="ECO:0000259" key="1">
    <source>
        <dbReference type="Pfam" id="PF08818"/>
    </source>
</evidence>
<reference evidence="2 3" key="1">
    <citation type="journal article" date="2011" name="J. Bacteriol.">
        <title>Complete genome sequence of the industrial strain Ketogulonicigenium vulgare WSH-001.</title>
        <authorList>
            <person name="Liu L."/>
            <person name="Li Y."/>
            <person name="Zhang J."/>
            <person name="Zhou Z."/>
            <person name="Liu J."/>
            <person name="Li X."/>
            <person name="Zhou J."/>
            <person name="Du G."/>
            <person name="Wang L."/>
            <person name="Chen J."/>
        </authorList>
    </citation>
    <scope>NUCLEOTIDE SEQUENCE [LARGE SCALE GENOMIC DNA]</scope>
    <source>
        <strain evidence="2 3">WSH-001</strain>
    </source>
</reference>
<dbReference type="AlphaFoldDB" id="F9Y9S4"/>
<dbReference type="eggNOG" id="COG4430">
    <property type="taxonomic scope" value="Bacteria"/>
</dbReference>